<comment type="caution">
    <text evidence="2">The sequence shown here is derived from an EMBL/GenBank/DDBJ whole genome shotgun (WGS) entry which is preliminary data.</text>
</comment>
<dbReference type="RefSeq" id="XP_060408306.1">
    <property type="nucleotide sequence ID" value="XM_060560384.1"/>
</dbReference>
<dbReference type="AlphaFoldDB" id="A0AAD8UX75"/>
<dbReference type="Proteomes" id="UP001230504">
    <property type="component" value="Unassembled WGS sequence"/>
</dbReference>
<gene>
    <name evidence="2" type="ORF">LY79DRAFT_584229</name>
</gene>
<dbReference type="GeneID" id="85444624"/>
<name>A0AAD8UX75_9PEZI</name>
<keyword evidence="3" id="KW-1185">Reference proteome</keyword>
<reference evidence="2" key="1">
    <citation type="submission" date="2021-06" db="EMBL/GenBank/DDBJ databases">
        <title>Comparative genomics, transcriptomics and evolutionary studies reveal genomic signatures of adaptation to plant cell wall in hemibiotrophic fungi.</title>
        <authorList>
            <consortium name="DOE Joint Genome Institute"/>
            <person name="Baroncelli R."/>
            <person name="Diaz J.F."/>
            <person name="Benocci T."/>
            <person name="Peng M."/>
            <person name="Battaglia E."/>
            <person name="Haridas S."/>
            <person name="Andreopoulos W."/>
            <person name="Labutti K."/>
            <person name="Pangilinan J."/>
            <person name="Floch G.L."/>
            <person name="Makela M.R."/>
            <person name="Henrissat B."/>
            <person name="Grigoriev I.V."/>
            <person name="Crouch J.A."/>
            <person name="De Vries R.P."/>
            <person name="Sukno S.A."/>
            <person name="Thon M.R."/>
        </authorList>
    </citation>
    <scope>NUCLEOTIDE SEQUENCE</scope>
    <source>
        <strain evidence="2">CBS 125086</strain>
    </source>
</reference>
<sequence length="171" mass="18330">MTFVHSIVIVDYPFYLHHEQTHAPATGGSGHGPDAQSGDTHMPGSFNPIPDRANARRQGTEGNTKDVPPSTAPQTQAAQASNDHITAHAHALGEPWTAAIDVLAMTLKTAEVMVQVEIACSSAISECLLFIREAKVLLEIKVRGLKSLKLKAYSKVVLKGLGLLKAIFKTI</sequence>
<protein>
    <submittedName>
        <fullName evidence="2">Uncharacterized protein</fullName>
    </submittedName>
</protein>
<proteinExistence type="predicted"/>
<feature type="compositionally biased region" description="Low complexity" evidence="1">
    <location>
        <begin position="68"/>
        <end position="81"/>
    </location>
</feature>
<organism evidence="2 3">
    <name type="scientific">Colletotrichum navitas</name>
    <dbReference type="NCBI Taxonomy" id="681940"/>
    <lineage>
        <taxon>Eukaryota</taxon>
        <taxon>Fungi</taxon>
        <taxon>Dikarya</taxon>
        <taxon>Ascomycota</taxon>
        <taxon>Pezizomycotina</taxon>
        <taxon>Sordariomycetes</taxon>
        <taxon>Hypocreomycetidae</taxon>
        <taxon>Glomerellales</taxon>
        <taxon>Glomerellaceae</taxon>
        <taxon>Colletotrichum</taxon>
        <taxon>Colletotrichum graminicola species complex</taxon>
    </lineage>
</organism>
<evidence type="ECO:0000256" key="1">
    <source>
        <dbReference type="SAM" id="MobiDB-lite"/>
    </source>
</evidence>
<evidence type="ECO:0000313" key="2">
    <source>
        <dbReference type="EMBL" id="KAK1570150.1"/>
    </source>
</evidence>
<feature type="region of interest" description="Disordered" evidence="1">
    <location>
        <begin position="23"/>
        <end position="82"/>
    </location>
</feature>
<dbReference type="EMBL" id="JAHLJV010000111">
    <property type="protein sequence ID" value="KAK1570150.1"/>
    <property type="molecule type" value="Genomic_DNA"/>
</dbReference>
<evidence type="ECO:0000313" key="3">
    <source>
        <dbReference type="Proteomes" id="UP001230504"/>
    </source>
</evidence>
<accession>A0AAD8UX75</accession>